<dbReference type="EMBL" id="CAJPEX010000269">
    <property type="protein sequence ID" value="CAG0914711.1"/>
    <property type="molecule type" value="Genomic_DNA"/>
</dbReference>
<dbReference type="OrthoDB" id="5956163at2759"/>
<evidence type="ECO:0000256" key="3">
    <source>
        <dbReference type="ARBA" id="ARBA00022448"/>
    </source>
</evidence>
<sequence>MCDEKACQIKAVKRQIARSKVVVYSKSKCPHCKAVKALFKDLGVEYVAIELDSLGSLGDSIQDALLELTGQSTVPNVFINGKHYGGNSQIQELKKSGALADILDGDSYDLIVVGGGTAGLSAAVTAADLGAKVALVDYVAESPKGTKWGLGGTCINVGCVPKILMHHAAISGQKLEDAGRVGFEVSIKDHSWPDLVSKISTHIKQLNQKTEASLEERNIAYFNARAKMKSRNEVQLVSMDANNDETLTVITGRKIILACGKRPRIPSDLVGSDLCITSDDLFSLPKHPGHVLCVGGGYVALETAGFLRSFGSRVTVAHTGDSSFLLPRFDRQMVDVVAENLRLSGIRFVSDGQLVKVESTTTDDDHHQLKAHVRNSSSEVRVLSVDTVLVAIGRKADVSDMDLHVAGVSVNADGEILVDESGRTGNPDIFAIGDVAAGTPDLASFATQCGKRVANFLFAENPDGRGLMRNFGDPPTVVFTPAEFASLGFSEEAAVAEFGADQVSAHFQYFAPVRERISVKYGGRNCAKVVCKKEKSGVEKVVGLHFVGPFAGEIMQGFVLAMETGLLTKQALDAMLGISGTNAQVLTNLQLSNKC</sequence>
<dbReference type="Pfam" id="PF02852">
    <property type="entry name" value="Pyr_redox_dim"/>
    <property type="match status" value="1"/>
</dbReference>
<dbReference type="PROSITE" id="PS00076">
    <property type="entry name" value="PYRIDINE_REDOX_1"/>
    <property type="match status" value="1"/>
</dbReference>
<dbReference type="InterPro" id="IPR001100">
    <property type="entry name" value="Pyr_nuc-diS_OxRdtase"/>
</dbReference>
<dbReference type="Proteomes" id="UP000678499">
    <property type="component" value="Unassembled WGS sequence"/>
</dbReference>
<evidence type="ECO:0000256" key="10">
    <source>
        <dbReference type="PIRSR" id="PIRSR000350-3"/>
    </source>
</evidence>
<dbReference type="InterPro" id="IPR012999">
    <property type="entry name" value="Pyr_OxRdtase_I_AS"/>
</dbReference>
<feature type="domain" description="Pyridine nucleotide-disulphide oxidoreductase dimerisation" evidence="14">
    <location>
        <begin position="475"/>
        <end position="579"/>
    </location>
</feature>
<keyword evidence="3" id="KW-0813">Transport</keyword>
<dbReference type="InterPro" id="IPR036188">
    <property type="entry name" value="FAD/NAD-bd_sf"/>
</dbReference>
<evidence type="ECO:0000256" key="6">
    <source>
        <dbReference type="ARBA" id="ARBA00022982"/>
    </source>
</evidence>
<dbReference type="GO" id="GO:0050660">
    <property type="term" value="F:flavin adenine dinucleotide binding"/>
    <property type="evidence" value="ECO:0007669"/>
    <property type="project" value="InterPro"/>
</dbReference>
<dbReference type="GO" id="GO:0004362">
    <property type="term" value="F:glutathione-disulfide reductase (NADPH) activity"/>
    <property type="evidence" value="ECO:0007669"/>
    <property type="project" value="TreeGrafter"/>
</dbReference>
<organism evidence="16">
    <name type="scientific">Notodromas monacha</name>
    <dbReference type="NCBI Taxonomy" id="399045"/>
    <lineage>
        <taxon>Eukaryota</taxon>
        <taxon>Metazoa</taxon>
        <taxon>Ecdysozoa</taxon>
        <taxon>Arthropoda</taxon>
        <taxon>Crustacea</taxon>
        <taxon>Oligostraca</taxon>
        <taxon>Ostracoda</taxon>
        <taxon>Podocopa</taxon>
        <taxon>Podocopida</taxon>
        <taxon>Cypridocopina</taxon>
        <taxon>Cypridoidea</taxon>
        <taxon>Cyprididae</taxon>
        <taxon>Notodromas</taxon>
    </lineage>
</organism>
<name>A0A7R9BFW8_9CRUS</name>
<feature type="binding site" evidence="10">
    <location>
        <begin position="295"/>
        <end position="302"/>
    </location>
    <ligand>
        <name>NAD(+)</name>
        <dbReference type="ChEBI" id="CHEBI:57540"/>
    </ligand>
</feature>
<feature type="disulfide bond" description="Redox-active" evidence="11">
    <location>
        <begin position="154"/>
        <end position="159"/>
    </location>
</feature>
<evidence type="ECO:0000256" key="12">
    <source>
        <dbReference type="RuleBase" id="RU003691"/>
    </source>
</evidence>
<dbReference type="Pfam" id="PF00462">
    <property type="entry name" value="Glutaredoxin"/>
    <property type="match status" value="1"/>
</dbReference>
<evidence type="ECO:0000256" key="2">
    <source>
        <dbReference type="ARBA" id="ARBA00007532"/>
    </source>
</evidence>
<proteinExistence type="inferred from homology"/>
<keyword evidence="9 12" id="KW-0676">Redox-active center</keyword>
<dbReference type="PROSITE" id="PS51354">
    <property type="entry name" value="GLUTAREDOXIN_2"/>
    <property type="match status" value="1"/>
</dbReference>
<dbReference type="InterPro" id="IPR023753">
    <property type="entry name" value="FAD/NAD-binding_dom"/>
</dbReference>
<dbReference type="CDD" id="cd03419">
    <property type="entry name" value="GRX_GRXh_1_2_like"/>
    <property type="match status" value="1"/>
</dbReference>
<evidence type="ECO:0000256" key="11">
    <source>
        <dbReference type="PIRSR" id="PIRSR000350-4"/>
    </source>
</evidence>
<dbReference type="InterPro" id="IPR002109">
    <property type="entry name" value="Glutaredoxin"/>
</dbReference>
<dbReference type="Gene3D" id="3.40.30.10">
    <property type="entry name" value="Glutaredoxin"/>
    <property type="match status" value="1"/>
</dbReference>
<keyword evidence="8" id="KW-1015">Disulfide bond</keyword>
<dbReference type="GO" id="GO:0034599">
    <property type="term" value="P:cellular response to oxidative stress"/>
    <property type="evidence" value="ECO:0007669"/>
    <property type="project" value="TreeGrafter"/>
</dbReference>
<dbReference type="GO" id="GO:0005739">
    <property type="term" value="C:mitochondrion"/>
    <property type="evidence" value="ECO:0007669"/>
    <property type="project" value="TreeGrafter"/>
</dbReference>
<dbReference type="Pfam" id="PF07992">
    <property type="entry name" value="Pyr_redox_2"/>
    <property type="match status" value="1"/>
</dbReference>
<accession>A0A7R9BFW8</accession>
<comment type="similarity">
    <text evidence="2 12">Belongs to the class-I pyridine nucleotide-disulfide oxidoreductase family.</text>
</comment>
<dbReference type="InterPro" id="IPR016156">
    <property type="entry name" value="FAD/NAD-linked_Rdtase_dimer_sf"/>
</dbReference>
<dbReference type="PIRSF" id="PIRSF000350">
    <property type="entry name" value="Mercury_reductase_MerA"/>
    <property type="match status" value="1"/>
</dbReference>
<evidence type="ECO:0000259" key="15">
    <source>
        <dbReference type="Pfam" id="PF07992"/>
    </source>
</evidence>
<protein>
    <recommendedName>
        <fullName evidence="18">Thioredoxin reductase</fullName>
    </recommendedName>
</protein>
<keyword evidence="4 12" id="KW-0285">Flavoprotein</keyword>
<dbReference type="GO" id="GO:0005829">
    <property type="term" value="C:cytosol"/>
    <property type="evidence" value="ECO:0007669"/>
    <property type="project" value="TreeGrafter"/>
</dbReference>
<dbReference type="GO" id="GO:0045454">
    <property type="term" value="P:cell redox homeostasis"/>
    <property type="evidence" value="ECO:0007669"/>
    <property type="project" value="InterPro"/>
</dbReference>
<dbReference type="SUPFAM" id="SSF51905">
    <property type="entry name" value="FAD/NAD(P)-binding domain"/>
    <property type="match status" value="1"/>
</dbReference>
<evidence type="ECO:0000256" key="7">
    <source>
        <dbReference type="ARBA" id="ARBA00023002"/>
    </source>
</evidence>
<dbReference type="AlphaFoldDB" id="A0A7R9BFW8"/>
<keyword evidence="7 12" id="KW-0560">Oxidoreductase</keyword>
<evidence type="ECO:0000256" key="8">
    <source>
        <dbReference type="ARBA" id="ARBA00023157"/>
    </source>
</evidence>
<evidence type="ECO:0000256" key="1">
    <source>
        <dbReference type="ARBA" id="ARBA00002549"/>
    </source>
</evidence>
<evidence type="ECO:0000313" key="16">
    <source>
        <dbReference type="EMBL" id="CAD7274559.1"/>
    </source>
</evidence>
<comment type="function">
    <text evidence="1">Has a glutathione-disulfide oxidoreductase activity in the presence of NADPH and glutathione reductase. Reduces low molecular weight disulfides and proteins.</text>
</comment>
<gene>
    <name evidence="16" type="ORF">NMOB1V02_LOCUS2389</name>
</gene>
<keyword evidence="6" id="KW-0249">Electron transport</keyword>
<dbReference type="NCBIfam" id="TIGR02180">
    <property type="entry name" value="GRX_euk"/>
    <property type="match status" value="1"/>
</dbReference>
<dbReference type="InterPro" id="IPR011899">
    <property type="entry name" value="Glutaredoxin_euk/vir"/>
</dbReference>
<evidence type="ECO:0000259" key="13">
    <source>
        <dbReference type="Pfam" id="PF00462"/>
    </source>
</evidence>
<evidence type="ECO:0000256" key="9">
    <source>
        <dbReference type="ARBA" id="ARBA00023284"/>
    </source>
</evidence>
<dbReference type="InterPro" id="IPR046952">
    <property type="entry name" value="GSHR/TRXR-like"/>
</dbReference>
<evidence type="ECO:0000259" key="14">
    <source>
        <dbReference type="Pfam" id="PF02852"/>
    </source>
</evidence>
<dbReference type="InterPro" id="IPR004099">
    <property type="entry name" value="Pyr_nucl-diS_OxRdtase_dimer"/>
</dbReference>
<keyword evidence="10" id="KW-0520">NAD</keyword>
<evidence type="ECO:0008006" key="18">
    <source>
        <dbReference type="Google" id="ProtNLM"/>
    </source>
</evidence>
<feature type="binding site" evidence="10">
    <location>
        <position position="393"/>
    </location>
    <ligand>
        <name>NAD(+)</name>
        <dbReference type="ChEBI" id="CHEBI:57540"/>
    </ligand>
</feature>
<dbReference type="EMBL" id="OA882306">
    <property type="protein sequence ID" value="CAD7274559.1"/>
    <property type="molecule type" value="Genomic_DNA"/>
</dbReference>
<dbReference type="PANTHER" id="PTHR42737:SF2">
    <property type="entry name" value="GLUTATHIONE REDUCTASE"/>
    <property type="match status" value="1"/>
</dbReference>
<feature type="domain" description="FAD/NAD(P)-binding" evidence="15">
    <location>
        <begin position="108"/>
        <end position="448"/>
    </location>
</feature>
<dbReference type="GO" id="GO:0006749">
    <property type="term" value="P:glutathione metabolic process"/>
    <property type="evidence" value="ECO:0007669"/>
    <property type="project" value="TreeGrafter"/>
</dbReference>
<evidence type="ECO:0000313" key="17">
    <source>
        <dbReference type="Proteomes" id="UP000678499"/>
    </source>
</evidence>
<evidence type="ECO:0000256" key="4">
    <source>
        <dbReference type="ARBA" id="ARBA00022630"/>
    </source>
</evidence>
<comment type="cofactor">
    <cofactor evidence="10">
        <name>FAD</name>
        <dbReference type="ChEBI" id="CHEBI:57692"/>
    </cofactor>
    <text evidence="10">Binds 1 FAD per subunit.</text>
</comment>
<dbReference type="PRINTS" id="PR00411">
    <property type="entry name" value="PNDRDTASEI"/>
</dbReference>
<dbReference type="PROSITE" id="PS00195">
    <property type="entry name" value="GLUTAREDOXIN_1"/>
    <property type="match status" value="1"/>
</dbReference>
<dbReference type="PRINTS" id="PR00368">
    <property type="entry name" value="FADPNR"/>
</dbReference>
<keyword evidence="5 10" id="KW-0274">FAD</keyword>
<dbReference type="Gene3D" id="3.50.50.60">
    <property type="entry name" value="FAD/NAD(P)-binding domain"/>
    <property type="match status" value="1"/>
</dbReference>
<dbReference type="InterPro" id="IPR036249">
    <property type="entry name" value="Thioredoxin-like_sf"/>
</dbReference>
<evidence type="ECO:0000256" key="5">
    <source>
        <dbReference type="ARBA" id="ARBA00022827"/>
    </source>
</evidence>
<keyword evidence="10" id="KW-0547">Nucleotide-binding</keyword>
<keyword evidence="17" id="KW-1185">Reference proteome</keyword>
<dbReference type="PANTHER" id="PTHR42737">
    <property type="entry name" value="GLUTATHIONE REDUCTASE"/>
    <property type="match status" value="1"/>
</dbReference>
<dbReference type="InterPro" id="IPR011767">
    <property type="entry name" value="GLR_AS"/>
</dbReference>
<feature type="binding site" evidence="10">
    <location>
        <position position="434"/>
    </location>
    <ligand>
        <name>FAD</name>
        <dbReference type="ChEBI" id="CHEBI:57692"/>
    </ligand>
</feature>
<dbReference type="SUPFAM" id="SSF52833">
    <property type="entry name" value="Thioredoxin-like"/>
    <property type="match status" value="1"/>
</dbReference>
<dbReference type="SUPFAM" id="SSF55424">
    <property type="entry name" value="FAD/NAD-linked reductases, dimerisation (C-terminal) domain"/>
    <property type="match status" value="1"/>
</dbReference>
<feature type="domain" description="Glutaredoxin" evidence="13">
    <location>
        <begin position="21"/>
        <end position="83"/>
    </location>
</feature>
<reference evidence="16" key="1">
    <citation type="submission" date="2020-11" db="EMBL/GenBank/DDBJ databases">
        <authorList>
            <person name="Tran Van P."/>
        </authorList>
    </citation>
    <scope>NUCLEOTIDE SEQUENCE</scope>
</reference>